<proteinExistence type="predicted"/>
<feature type="domain" description="Cyclic nucleotide-binding" evidence="1">
    <location>
        <begin position="254"/>
        <end position="354"/>
    </location>
</feature>
<dbReference type="CDD" id="cd00038">
    <property type="entry name" value="CAP_ED"/>
    <property type="match status" value="1"/>
</dbReference>
<dbReference type="GO" id="GO:0005829">
    <property type="term" value="C:cytosol"/>
    <property type="evidence" value="ECO:0007669"/>
    <property type="project" value="TreeGrafter"/>
</dbReference>
<name>H2J4U0_MARPK</name>
<dbReference type="Proteomes" id="UP000007161">
    <property type="component" value="Chromosome"/>
</dbReference>
<gene>
    <name evidence="2" type="ordered locus">Marpi_0431</name>
</gene>
<dbReference type="SMART" id="SM00100">
    <property type="entry name" value="cNMP"/>
    <property type="match status" value="1"/>
</dbReference>
<accession>H2J4U0</accession>
<keyword evidence="3" id="KW-1185">Reference proteome</keyword>
<reference evidence="2 3" key="1">
    <citation type="journal article" date="2012" name="J. Bacteriol.">
        <title>Complete Genome Sequence of the Thermophilic, Piezophilic, Heterotrophic Bacterium Marinitoga piezophila KA3.</title>
        <authorList>
            <person name="Lucas S."/>
            <person name="Han J."/>
            <person name="Lapidus A."/>
            <person name="Cheng J.F."/>
            <person name="Goodwin L.A."/>
            <person name="Pitluck S."/>
            <person name="Peters L."/>
            <person name="Mikhailova N."/>
            <person name="Teshima H."/>
            <person name="Detter J.C."/>
            <person name="Han C."/>
            <person name="Tapia R."/>
            <person name="Land M."/>
            <person name="Hauser L."/>
            <person name="Kyrpides N.C."/>
            <person name="Ivanova N."/>
            <person name="Pagani I."/>
            <person name="Vannier P."/>
            <person name="Oger P."/>
            <person name="Bartlett D.H."/>
            <person name="Noll K.M."/>
            <person name="Woyke T."/>
            <person name="Jebbar M."/>
        </authorList>
    </citation>
    <scope>NUCLEOTIDE SEQUENCE [LARGE SCALE GENOMIC DNA]</scope>
    <source>
        <strain evidence="3">DSM 14283 / JCM 11233 / KA3</strain>
    </source>
</reference>
<dbReference type="GO" id="GO:0003700">
    <property type="term" value="F:DNA-binding transcription factor activity"/>
    <property type="evidence" value="ECO:0007669"/>
    <property type="project" value="TreeGrafter"/>
</dbReference>
<dbReference type="InterPro" id="IPR000595">
    <property type="entry name" value="cNMP-bd_dom"/>
</dbReference>
<evidence type="ECO:0000313" key="3">
    <source>
        <dbReference type="Proteomes" id="UP000007161"/>
    </source>
</evidence>
<evidence type="ECO:0000313" key="2">
    <source>
        <dbReference type="EMBL" id="AEX84875.1"/>
    </source>
</evidence>
<dbReference type="EMBL" id="CP003257">
    <property type="protein sequence ID" value="AEX84875.1"/>
    <property type="molecule type" value="Genomic_DNA"/>
</dbReference>
<dbReference type="InterPro" id="IPR050397">
    <property type="entry name" value="Env_Response_Regulators"/>
</dbReference>
<dbReference type="STRING" id="443254.Marpi_0431"/>
<dbReference type="InterPro" id="IPR014710">
    <property type="entry name" value="RmlC-like_jellyroll"/>
</dbReference>
<protein>
    <submittedName>
        <fullName evidence="2">Cyclic nucleotide-binding protein</fullName>
    </submittedName>
</protein>
<dbReference type="OrthoDB" id="41390at2"/>
<evidence type="ECO:0000259" key="1">
    <source>
        <dbReference type="PROSITE" id="PS50042"/>
    </source>
</evidence>
<dbReference type="AlphaFoldDB" id="H2J4U0"/>
<dbReference type="eggNOG" id="COG0664">
    <property type="taxonomic scope" value="Bacteria"/>
</dbReference>
<dbReference type="Pfam" id="PF00027">
    <property type="entry name" value="cNMP_binding"/>
    <property type="match status" value="1"/>
</dbReference>
<dbReference type="HOGENOM" id="CLU_640610_0_0_0"/>
<dbReference type="Gene3D" id="2.60.120.10">
    <property type="entry name" value="Jelly Rolls"/>
    <property type="match status" value="2"/>
</dbReference>
<sequence length="428" mass="50061">MKERLYAPETILVNEGNEVENLIILKEGMLETTSSFCAHHSYETKGIFGAELLIPGIKSFESIRVIENSRVLLLEKELVEKFLLSNSSLVIYLIKKYIEKIISLNKKIFGDIKKENENKKNSEHLIDKNLDVVDISKKYLKRHRRREYTSIKDHNIQLYENGRKLFNAGKIKEALNEFKKIQFNKFDMYFQAEVEIWKDLCMILISPDKKYYLEKTLREKYPFIKELFSFMVFESVITNKPLIKPLVTYLKSGYLLPSHTVLFHEGEEGDWAFMILSGNVRVSKFSPHGEKLLAILSNEEIVGEIACFKDVERTATVFTSTPLQMIKIEKNNLDSLVTNDPGFGLKIVKKLIMRLEFERYWASPMNFDEKLTYMIKKYGKNTLNKSHLKIEEILSLFRITDKKPNEVIDYLFKSNIARLRTDGTLKFI</sequence>
<dbReference type="SUPFAM" id="SSF51206">
    <property type="entry name" value="cAMP-binding domain-like"/>
    <property type="match status" value="2"/>
</dbReference>
<dbReference type="PANTHER" id="PTHR24567">
    <property type="entry name" value="CRP FAMILY TRANSCRIPTIONAL REGULATORY PROTEIN"/>
    <property type="match status" value="1"/>
</dbReference>
<dbReference type="InterPro" id="IPR018490">
    <property type="entry name" value="cNMP-bd_dom_sf"/>
</dbReference>
<dbReference type="PROSITE" id="PS50042">
    <property type="entry name" value="CNMP_BINDING_3"/>
    <property type="match status" value="2"/>
</dbReference>
<reference evidence="3" key="2">
    <citation type="submission" date="2012-01" db="EMBL/GenBank/DDBJ databases">
        <title>Complete sequence of chromosome of Marinitoga piezophila KA3.</title>
        <authorList>
            <person name="Lucas S."/>
            <person name="Han J."/>
            <person name="Lapidus A."/>
            <person name="Cheng J.-F."/>
            <person name="Goodwin L."/>
            <person name="Pitluck S."/>
            <person name="Peters L."/>
            <person name="Mikhailova N."/>
            <person name="Teshima H."/>
            <person name="Detter J.C."/>
            <person name="Han C."/>
            <person name="Tapia R."/>
            <person name="Land M."/>
            <person name="Hauser L."/>
            <person name="Kyrpides N."/>
            <person name="Ivanova N."/>
            <person name="Pagani I."/>
            <person name="Jebbar M."/>
            <person name="Vannier P."/>
            <person name="Oger P."/>
            <person name="Cario A."/>
            <person name="Bartlett D."/>
            <person name="Noll K.M."/>
            <person name="Woyke T."/>
        </authorList>
    </citation>
    <scope>NUCLEOTIDE SEQUENCE [LARGE SCALE GENOMIC DNA]</scope>
    <source>
        <strain evidence="3">DSM 14283 / JCM 11233 / KA3</strain>
    </source>
</reference>
<dbReference type="RefSeq" id="WP_014295947.1">
    <property type="nucleotide sequence ID" value="NC_016751.1"/>
</dbReference>
<dbReference type="PANTHER" id="PTHR24567:SF74">
    <property type="entry name" value="HTH-TYPE TRANSCRIPTIONAL REGULATOR ARCR"/>
    <property type="match status" value="1"/>
</dbReference>
<dbReference type="KEGG" id="mpz:Marpi_0431"/>
<feature type="domain" description="Cyclic nucleotide-binding" evidence="1">
    <location>
        <begin position="1"/>
        <end position="100"/>
    </location>
</feature>
<organism evidence="2 3">
    <name type="scientific">Marinitoga piezophila (strain DSM 14283 / JCM 11233 / KA3)</name>
    <dbReference type="NCBI Taxonomy" id="443254"/>
    <lineage>
        <taxon>Bacteria</taxon>
        <taxon>Thermotogati</taxon>
        <taxon>Thermotogota</taxon>
        <taxon>Thermotogae</taxon>
        <taxon>Petrotogales</taxon>
        <taxon>Petrotogaceae</taxon>
        <taxon>Marinitoga</taxon>
    </lineage>
</organism>